<dbReference type="EMBL" id="UOET01000068">
    <property type="protein sequence ID" value="VAW26991.1"/>
    <property type="molecule type" value="Genomic_DNA"/>
</dbReference>
<comment type="similarity">
    <text evidence="1">Belongs to the aspartokinase family.</text>
</comment>
<proteinExistence type="inferred from homology"/>
<reference evidence="3" key="1">
    <citation type="submission" date="2018-06" db="EMBL/GenBank/DDBJ databases">
        <authorList>
            <person name="Zhirakovskaya E."/>
        </authorList>
    </citation>
    <scope>NUCLEOTIDE SEQUENCE</scope>
</reference>
<protein>
    <submittedName>
        <fullName evidence="3">Aspartokinase</fullName>
        <ecNumber evidence="3">2.7.2.4</ecNumber>
    </submittedName>
</protein>
<dbReference type="InterPro" id="IPR042199">
    <property type="entry name" value="AsparK_Bifunc_asparK/hSer_DH"/>
</dbReference>
<dbReference type="Pfam" id="PF00696">
    <property type="entry name" value="AA_kinase"/>
    <property type="match status" value="1"/>
</dbReference>
<name>A0A3B0U7K0_9ZZZZ</name>
<dbReference type="Gene3D" id="1.20.120.1320">
    <property type="entry name" value="Aspartokinase, catalytic domain"/>
    <property type="match status" value="1"/>
</dbReference>
<dbReference type="InterPro" id="IPR001048">
    <property type="entry name" value="Asp/Glu/Uridylate_kinase"/>
</dbReference>
<dbReference type="GO" id="GO:0009089">
    <property type="term" value="P:lysine biosynthetic process via diaminopimelate"/>
    <property type="evidence" value="ECO:0007669"/>
    <property type="project" value="TreeGrafter"/>
</dbReference>
<dbReference type="GO" id="GO:0004072">
    <property type="term" value="F:aspartate kinase activity"/>
    <property type="evidence" value="ECO:0007669"/>
    <property type="project" value="UniProtKB-EC"/>
</dbReference>
<sequence>MFRIFKFGGALLKDARGMHNMASIVEEFRCDPLVIVVSAIGKTTNALENLLHLARQKQPQLLQDAYFVLKNEHIRLIQSLELHDESMLIHQVEEDFYNLWQALEKLPKDTFSAYDSVVSFGELFSVHIAAYLF</sequence>
<dbReference type="AlphaFoldDB" id="A0A3B0U7K0"/>
<organism evidence="3">
    <name type="scientific">hydrothermal vent metagenome</name>
    <dbReference type="NCBI Taxonomy" id="652676"/>
    <lineage>
        <taxon>unclassified sequences</taxon>
        <taxon>metagenomes</taxon>
        <taxon>ecological metagenomes</taxon>
    </lineage>
</organism>
<dbReference type="PANTHER" id="PTHR21499">
    <property type="entry name" value="ASPARTATE KINASE"/>
    <property type="match status" value="1"/>
</dbReference>
<dbReference type="GO" id="GO:0005829">
    <property type="term" value="C:cytosol"/>
    <property type="evidence" value="ECO:0007669"/>
    <property type="project" value="TreeGrafter"/>
</dbReference>
<feature type="domain" description="Aspartate/glutamate/uridylate kinase" evidence="2">
    <location>
        <begin position="2"/>
        <end position="132"/>
    </location>
</feature>
<dbReference type="Gene3D" id="3.40.1160.10">
    <property type="entry name" value="Acetylglutamate kinase-like"/>
    <property type="match status" value="1"/>
</dbReference>
<keyword evidence="3" id="KW-0808">Transferase</keyword>
<evidence type="ECO:0000313" key="3">
    <source>
        <dbReference type="EMBL" id="VAW26991.1"/>
    </source>
</evidence>
<dbReference type="PANTHER" id="PTHR21499:SF59">
    <property type="entry name" value="ASPARTOKINASE"/>
    <property type="match status" value="1"/>
</dbReference>
<keyword evidence="3" id="KW-0418">Kinase</keyword>
<dbReference type="EC" id="2.7.2.4" evidence="3"/>
<dbReference type="InterPro" id="IPR036393">
    <property type="entry name" value="AceGlu_kinase-like_sf"/>
</dbReference>
<dbReference type="GO" id="GO:0009090">
    <property type="term" value="P:homoserine biosynthetic process"/>
    <property type="evidence" value="ECO:0007669"/>
    <property type="project" value="TreeGrafter"/>
</dbReference>
<evidence type="ECO:0000259" key="2">
    <source>
        <dbReference type="Pfam" id="PF00696"/>
    </source>
</evidence>
<accession>A0A3B0U7K0</accession>
<feature type="non-terminal residue" evidence="3">
    <location>
        <position position="133"/>
    </location>
</feature>
<dbReference type="SUPFAM" id="SSF53633">
    <property type="entry name" value="Carbamate kinase-like"/>
    <property type="match status" value="1"/>
</dbReference>
<gene>
    <name evidence="3" type="ORF">MNBD_BACTEROID07-925</name>
</gene>
<evidence type="ECO:0000256" key="1">
    <source>
        <dbReference type="ARBA" id="ARBA00010122"/>
    </source>
</evidence>